<dbReference type="GeneID" id="55993484"/>
<dbReference type="InterPro" id="IPR015943">
    <property type="entry name" value="WD40/YVTN_repeat-like_dom_sf"/>
</dbReference>
<dbReference type="KEGG" id="trg:TRUGW13939_05988"/>
<dbReference type="EMBL" id="CP055900">
    <property type="protein sequence ID" value="QKX58860.1"/>
    <property type="molecule type" value="Genomic_DNA"/>
</dbReference>
<feature type="chain" id="PRO_5028901021" description="6-phosphogluconolactonase" evidence="2">
    <location>
        <begin position="21"/>
        <end position="405"/>
    </location>
</feature>
<keyword evidence="2" id="KW-0732">Signal</keyword>
<sequence>MHVLSRLAAALPLVTTTIWALPTTNTSTPSTLYVSHYDGHVYTLSLDTAARKLTLANSLQACGEMPSWVTFDAGSSTLYCVDESGSSANSGNGTLSSFAVAANGSLSQTAKATTLPGGVASVIYEDNDGREYLAIAHYEGSAVSNFKLPITDDSTALQTFEFTLPGPPTDPSRQDAPHPHETFLDPTGAYVLSPDLGSDLIHIFAIDKASGELNQCDAFAVKGGNGPRHGAWWAKTDGDDSSNNVYALYISNELANTVSIYNASYKDNCLVLKESDEIVPYPKEVPSTANVAEVRIAGDRDVYVSMRNDQAFPPNDSMALLQASVDDSALTYTNLTTSYGKTPRTFVINNAGTLLAIGNQASSDVAIVERDPKTGALGELVAQLQVGAQGTPGQADGLSSVIWAE</sequence>
<keyword evidence="4" id="KW-1185">Reference proteome</keyword>
<dbReference type="Gene3D" id="2.130.10.10">
    <property type="entry name" value="YVTN repeat-like/Quinoprotein amine dehydrogenase"/>
    <property type="match status" value="1"/>
</dbReference>
<evidence type="ECO:0000313" key="4">
    <source>
        <dbReference type="Proteomes" id="UP000509510"/>
    </source>
</evidence>
<accession>A0A7H8QXL8</accession>
<proteinExistence type="inferred from homology"/>
<dbReference type="InterPro" id="IPR050282">
    <property type="entry name" value="Cycloisomerase_2"/>
</dbReference>
<feature type="signal peptide" evidence="2">
    <location>
        <begin position="1"/>
        <end position="20"/>
    </location>
</feature>
<protein>
    <recommendedName>
        <fullName evidence="5">6-phosphogluconolactonase</fullName>
    </recommendedName>
</protein>
<dbReference type="GO" id="GO:0017057">
    <property type="term" value="F:6-phosphogluconolactonase activity"/>
    <property type="evidence" value="ECO:0007669"/>
    <property type="project" value="TreeGrafter"/>
</dbReference>
<name>A0A7H8QXL8_TALRU</name>
<dbReference type="OrthoDB" id="9972196at2759"/>
<dbReference type="Proteomes" id="UP000509510">
    <property type="component" value="Chromosome III"/>
</dbReference>
<dbReference type="PANTHER" id="PTHR30344:SF1">
    <property type="entry name" value="6-PHOSPHOGLUCONOLACTONASE"/>
    <property type="match status" value="1"/>
</dbReference>
<dbReference type="RefSeq" id="XP_035345038.1">
    <property type="nucleotide sequence ID" value="XM_035489145.1"/>
</dbReference>
<dbReference type="SUPFAM" id="SSF50974">
    <property type="entry name" value="Nitrous oxide reductase, N-terminal domain"/>
    <property type="match status" value="1"/>
</dbReference>
<evidence type="ECO:0000313" key="3">
    <source>
        <dbReference type="EMBL" id="QKX58860.1"/>
    </source>
</evidence>
<evidence type="ECO:0008006" key="5">
    <source>
        <dbReference type="Google" id="ProtNLM"/>
    </source>
</evidence>
<dbReference type="InterPro" id="IPR011045">
    <property type="entry name" value="N2O_reductase_N"/>
</dbReference>
<evidence type="ECO:0000256" key="1">
    <source>
        <dbReference type="ARBA" id="ARBA00005564"/>
    </source>
</evidence>
<dbReference type="AlphaFoldDB" id="A0A7H8QXL8"/>
<organism evidence="3 4">
    <name type="scientific">Talaromyces rugulosus</name>
    <name type="common">Penicillium rugulosum</name>
    <dbReference type="NCBI Taxonomy" id="121627"/>
    <lineage>
        <taxon>Eukaryota</taxon>
        <taxon>Fungi</taxon>
        <taxon>Dikarya</taxon>
        <taxon>Ascomycota</taxon>
        <taxon>Pezizomycotina</taxon>
        <taxon>Eurotiomycetes</taxon>
        <taxon>Eurotiomycetidae</taxon>
        <taxon>Eurotiales</taxon>
        <taxon>Trichocomaceae</taxon>
        <taxon>Talaromyces</taxon>
        <taxon>Talaromyces sect. Islandici</taxon>
    </lineage>
</organism>
<dbReference type="Pfam" id="PF10282">
    <property type="entry name" value="Lactonase"/>
    <property type="match status" value="1"/>
</dbReference>
<dbReference type="InterPro" id="IPR019405">
    <property type="entry name" value="Lactonase_7-beta_prop"/>
</dbReference>
<reference evidence="4" key="1">
    <citation type="submission" date="2020-06" db="EMBL/GenBank/DDBJ databases">
        <title>A chromosome-scale genome assembly of Talaromyces rugulosus W13939.</title>
        <authorList>
            <person name="Wang B."/>
            <person name="Guo L."/>
            <person name="Ye K."/>
            <person name="Wang L."/>
        </authorList>
    </citation>
    <scope>NUCLEOTIDE SEQUENCE [LARGE SCALE GENOMIC DNA]</scope>
    <source>
        <strain evidence="4">W13939</strain>
    </source>
</reference>
<evidence type="ECO:0000256" key="2">
    <source>
        <dbReference type="SAM" id="SignalP"/>
    </source>
</evidence>
<gene>
    <name evidence="3" type="ORF">TRUGW13939_05988</name>
</gene>
<dbReference type="PANTHER" id="PTHR30344">
    <property type="entry name" value="6-PHOSPHOGLUCONOLACTONASE-RELATED"/>
    <property type="match status" value="1"/>
</dbReference>
<comment type="similarity">
    <text evidence="1">Belongs to the cycloisomerase 2 family.</text>
</comment>